<dbReference type="Proteomes" id="UP000827092">
    <property type="component" value="Unassembled WGS sequence"/>
</dbReference>
<keyword evidence="2" id="KW-1185">Reference proteome</keyword>
<sequence>MTALKIVELLGLLYNALPTRLLYCGLSQFRSYAAMYSNLCLPFRKIAANPLFPTTDLLLPLRHSQNKQKKMQGIRNPEKAGVLFTHSGSVPVFPFFRDLSRRESGSHQTRGWCNDLAKQERGLSGEMSKKRTYFAFVNQLLSLGYRCTPTLKLC</sequence>
<evidence type="ECO:0000313" key="2">
    <source>
        <dbReference type="Proteomes" id="UP000827092"/>
    </source>
</evidence>
<proteinExistence type="predicted"/>
<reference evidence="1 2" key="1">
    <citation type="journal article" date="2022" name="Nat. Ecol. Evol.">
        <title>A masculinizing supergene underlies an exaggerated male reproductive morph in a spider.</title>
        <authorList>
            <person name="Hendrickx F."/>
            <person name="De Corte Z."/>
            <person name="Sonet G."/>
            <person name="Van Belleghem S.M."/>
            <person name="Kostlbacher S."/>
            <person name="Vangestel C."/>
        </authorList>
    </citation>
    <scope>NUCLEOTIDE SEQUENCE [LARGE SCALE GENOMIC DNA]</scope>
    <source>
        <strain evidence="1">W744_W776</strain>
    </source>
</reference>
<dbReference type="EMBL" id="JAFNEN010000230">
    <property type="protein sequence ID" value="KAG8188818.1"/>
    <property type="molecule type" value="Genomic_DNA"/>
</dbReference>
<organism evidence="1 2">
    <name type="scientific">Oedothorax gibbosus</name>
    <dbReference type="NCBI Taxonomy" id="931172"/>
    <lineage>
        <taxon>Eukaryota</taxon>
        <taxon>Metazoa</taxon>
        <taxon>Ecdysozoa</taxon>
        <taxon>Arthropoda</taxon>
        <taxon>Chelicerata</taxon>
        <taxon>Arachnida</taxon>
        <taxon>Araneae</taxon>
        <taxon>Araneomorphae</taxon>
        <taxon>Entelegynae</taxon>
        <taxon>Araneoidea</taxon>
        <taxon>Linyphiidae</taxon>
        <taxon>Erigoninae</taxon>
        <taxon>Oedothorax</taxon>
    </lineage>
</organism>
<name>A0AAV6UYW3_9ARAC</name>
<accession>A0AAV6UYW3</accession>
<gene>
    <name evidence="1" type="ORF">JTE90_009205</name>
</gene>
<comment type="caution">
    <text evidence="1">The sequence shown here is derived from an EMBL/GenBank/DDBJ whole genome shotgun (WGS) entry which is preliminary data.</text>
</comment>
<dbReference type="AlphaFoldDB" id="A0AAV6UYW3"/>
<protein>
    <submittedName>
        <fullName evidence="1">Uncharacterized protein</fullName>
    </submittedName>
</protein>
<evidence type="ECO:0000313" key="1">
    <source>
        <dbReference type="EMBL" id="KAG8188818.1"/>
    </source>
</evidence>